<accession>A0ABQ9IAP8</accession>
<name>A0ABQ9IAP8_9NEOP</name>
<reference evidence="1 2" key="1">
    <citation type="submission" date="2023-02" db="EMBL/GenBank/DDBJ databases">
        <title>LHISI_Scaffold_Assembly.</title>
        <authorList>
            <person name="Stuart O.P."/>
            <person name="Cleave R."/>
            <person name="Magrath M.J.L."/>
            <person name="Mikheyev A.S."/>
        </authorList>
    </citation>
    <scope>NUCLEOTIDE SEQUENCE [LARGE SCALE GENOMIC DNA]</scope>
    <source>
        <strain evidence="1">Daus_M_001</strain>
        <tissue evidence="1">Leg muscle</tissue>
    </source>
</reference>
<protein>
    <submittedName>
        <fullName evidence="1">Uncharacterized protein</fullName>
    </submittedName>
</protein>
<evidence type="ECO:0000313" key="1">
    <source>
        <dbReference type="EMBL" id="KAJ8893406.1"/>
    </source>
</evidence>
<evidence type="ECO:0000313" key="2">
    <source>
        <dbReference type="Proteomes" id="UP001159363"/>
    </source>
</evidence>
<dbReference type="Proteomes" id="UP001159363">
    <property type="component" value="Chromosome 2"/>
</dbReference>
<keyword evidence="2" id="KW-1185">Reference proteome</keyword>
<organism evidence="1 2">
    <name type="scientific">Dryococelus australis</name>
    <dbReference type="NCBI Taxonomy" id="614101"/>
    <lineage>
        <taxon>Eukaryota</taxon>
        <taxon>Metazoa</taxon>
        <taxon>Ecdysozoa</taxon>
        <taxon>Arthropoda</taxon>
        <taxon>Hexapoda</taxon>
        <taxon>Insecta</taxon>
        <taxon>Pterygota</taxon>
        <taxon>Neoptera</taxon>
        <taxon>Polyneoptera</taxon>
        <taxon>Phasmatodea</taxon>
        <taxon>Verophasmatodea</taxon>
        <taxon>Anareolatae</taxon>
        <taxon>Phasmatidae</taxon>
        <taxon>Eurycanthinae</taxon>
        <taxon>Dryococelus</taxon>
    </lineage>
</organism>
<gene>
    <name evidence="1" type="ORF">PR048_005997</name>
</gene>
<sequence length="137" mass="15323">MAKYVDVGCATRNALQKVKYATEKEILLFKNDCLKCFQALCQKMLDRYPLKFPLTKGISCLDPPVAVVSKGRDVHLSTTSKLLVKSKWFSGTTADTIDRQFKSVCKSAEFCDIMKNFSSESLSLDQLWLGVIPESGD</sequence>
<comment type="caution">
    <text evidence="1">The sequence shown here is derived from an EMBL/GenBank/DDBJ whole genome shotgun (WGS) entry which is preliminary data.</text>
</comment>
<proteinExistence type="predicted"/>
<dbReference type="EMBL" id="JARBHB010000002">
    <property type="protein sequence ID" value="KAJ8893406.1"/>
    <property type="molecule type" value="Genomic_DNA"/>
</dbReference>